<organism evidence="1 2">
    <name type="scientific">Pocillopora meandrina</name>
    <dbReference type="NCBI Taxonomy" id="46732"/>
    <lineage>
        <taxon>Eukaryota</taxon>
        <taxon>Metazoa</taxon>
        <taxon>Cnidaria</taxon>
        <taxon>Anthozoa</taxon>
        <taxon>Hexacorallia</taxon>
        <taxon>Scleractinia</taxon>
        <taxon>Astrocoeniina</taxon>
        <taxon>Pocilloporidae</taxon>
        <taxon>Pocillopora</taxon>
    </lineage>
</organism>
<dbReference type="InterPro" id="IPR027417">
    <property type="entry name" value="P-loop_NTPase"/>
</dbReference>
<reference evidence="1 2" key="1">
    <citation type="submission" date="2022-05" db="EMBL/GenBank/DDBJ databases">
        <authorList>
            <consortium name="Genoscope - CEA"/>
            <person name="William W."/>
        </authorList>
    </citation>
    <scope>NUCLEOTIDE SEQUENCE [LARGE SCALE GENOMIC DNA]</scope>
</reference>
<accession>A0AAU9VN41</accession>
<name>A0AAU9VN41_9CNID</name>
<dbReference type="Proteomes" id="UP001159428">
    <property type="component" value="Unassembled WGS sequence"/>
</dbReference>
<evidence type="ECO:0000313" key="1">
    <source>
        <dbReference type="EMBL" id="CAH3033541.1"/>
    </source>
</evidence>
<dbReference type="EMBL" id="CALNXJ010000002">
    <property type="protein sequence ID" value="CAH3033541.1"/>
    <property type="molecule type" value="Genomic_DNA"/>
</dbReference>
<evidence type="ECO:0000313" key="2">
    <source>
        <dbReference type="Proteomes" id="UP001159428"/>
    </source>
</evidence>
<dbReference type="AlphaFoldDB" id="A0AAU9VN41"/>
<protein>
    <submittedName>
        <fullName evidence="1">Uncharacterized protein</fullName>
    </submittedName>
</protein>
<comment type="caution">
    <text evidence="1">The sequence shown here is derived from an EMBL/GenBank/DDBJ whole genome shotgun (WGS) entry which is preliminary data.</text>
</comment>
<keyword evidence="2" id="KW-1185">Reference proteome</keyword>
<gene>
    <name evidence="1" type="ORF">PMEA_00010128</name>
</gene>
<dbReference type="Gene3D" id="3.40.50.300">
    <property type="entry name" value="P-loop containing nucleotide triphosphate hydrolases"/>
    <property type="match status" value="1"/>
</dbReference>
<sequence length="139" mass="16619">MCFTFDSYFCEWLDKECIFIEEFSMVPNKWMIKIYKAFTMFNNKVYLFGDYNQCEPVETGSQVHYNYQYSITINHMCSKTKTPRYIESTSRYDTETNDLLKVFFDTGRISTYFEPAGKFNKNICLVNSARIRVNTKCYN</sequence>
<proteinExistence type="predicted"/>